<dbReference type="GeneID" id="300080142"/>
<accession>A0ABY5A9T0</accession>
<name>A0ABY5A9T0_9GAMM</name>
<sequence>MNTLSSSAFVTTDTPARYIGRLCKHFAHKIPVSFDAQQGRIEFAFGLASLQAEAHGLRLRVEAAGSEELQRLQEVVASHFERFAWQEALTLDWQPNGPR</sequence>
<dbReference type="Proteomes" id="UP001054897">
    <property type="component" value="Chromosome"/>
</dbReference>
<dbReference type="EMBL" id="CP099397">
    <property type="protein sequence ID" value="USR40642.1"/>
    <property type="molecule type" value="Genomic_DNA"/>
</dbReference>
<dbReference type="Pfam" id="PF09981">
    <property type="entry name" value="DUF2218"/>
    <property type="match status" value="1"/>
</dbReference>
<dbReference type="Gene3D" id="3.30.310.50">
    <property type="entry name" value="Alpha-D-phosphohexomutase, C-terminal domain"/>
    <property type="match status" value="1"/>
</dbReference>
<gene>
    <name evidence="1" type="ORF">L1F06_004155</name>
</gene>
<dbReference type="PIRSF" id="PIRSF028291">
    <property type="entry name" value="UCP028291"/>
    <property type="match status" value="1"/>
</dbReference>
<organism evidence="1 2">
    <name type="scientific">Ectopseudomonas hydrolytica</name>
    <dbReference type="NCBI Taxonomy" id="2493633"/>
    <lineage>
        <taxon>Bacteria</taxon>
        <taxon>Pseudomonadati</taxon>
        <taxon>Pseudomonadota</taxon>
        <taxon>Gammaproteobacteria</taxon>
        <taxon>Pseudomonadales</taxon>
        <taxon>Pseudomonadaceae</taxon>
        <taxon>Ectopseudomonas</taxon>
    </lineage>
</organism>
<dbReference type="RefSeq" id="WP_129482873.1">
    <property type="nucleotide sequence ID" value="NZ_CP099397.1"/>
</dbReference>
<evidence type="ECO:0000313" key="1">
    <source>
        <dbReference type="EMBL" id="USR40642.1"/>
    </source>
</evidence>
<proteinExistence type="predicted"/>
<keyword evidence="2" id="KW-1185">Reference proteome</keyword>
<evidence type="ECO:0000313" key="2">
    <source>
        <dbReference type="Proteomes" id="UP001054897"/>
    </source>
</evidence>
<protein>
    <submittedName>
        <fullName evidence="1">DUF2218 domain-containing protein</fullName>
    </submittedName>
</protein>
<dbReference type="InterPro" id="IPR014543">
    <property type="entry name" value="UCP028291"/>
</dbReference>
<reference evidence="1" key="1">
    <citation type="submission" date="2022-06" db="EMBL/GenBank/DDBJ databases">
        <title>Complete genome of Pseudomonas hydrolytica DSWY01T.</title>
        <authorList>
            <person name="Jung J."/>
            <person name="Jeon C.O."/>
        </authorList>
    </citation>
    <scope>NUCLEOTIDE SEQUENCE</scope>
    <source>
        <strain evidence="1">DSWY01</strain>
    </source>
</reference>